<dbReference type="PANTHER" id="PTHR40705:SF2">
    <property type="entry name" value="DUF1743 DOMAIN-CONTAINING PROTEIN"/>
    <property type="match status" value="1"/>
</dbReference>
<comment type="caution">
    <text evidence="2">The sequence shown here is derived from an EMBL/GenBank/DDBJ whole genome shotgun (WGS) entry which is preliminary data.</text>
</comment>
<reference evidence="2 3" key="1">
    <citation type="submission" date="2017-11" db="EMBL/GenBank/DDBJ databases">
        <title>Isolation and Characterization of Family Methanocellaceae Species from Potential Methane Hydrate Area Offshore Southwestern Taiwan.</title>
        <authorList>
            <person name="Zhang W.-L."/>
            <person name="Chen W.-C."/>
            <person name="Lai M.-C."/>
            <person name="Chen S.-C."/>
        </authorList>
    </citation>
    <scope>NUCLEOTIDE SEQUENCE [LARGE SCALE GENOMIC DNA]</scope>
    <source>
        <strain evidence="2 3">CWC-04</strain>
    </source>
</reference>
<sequence>MKDNSYARKKWVVPYKNIIAVCDGDGWVEIVEQSNCFGGACWSEYHYKRTSPLIVSTKIFSNSIRYMTRVGTSELDLVPSLAAAGIESVVVDDETVAITYAGLGGGGVGATMSRSLAEDVIDYDISEAGGSRKSRGTIIVPRRKRVLIGVDDTDTKEEGATWSLMHNIATDVDNKNARYISHSIVQLYPVPQKTQNCTSTVVEFACIDETKLVRDFGRLLAKHTLSEETGMVVLQNFDAEMLKDYGMLCKQKQVSRETTLRNARNAGADILMDGRGIIGAMASLPYFGNPSQSVIL</sequence>
<dbReference type="NCBIfam" id="TIGR03280">
    <property type="entry name" value="methan_mark_11"/>
    <property type="match status" value="1"/>
</dbReference>
<feature type="domain" description="TiaS-like TCKD" evidence="1">
    <location>
        <begin position="148"/>
        <end position="205"/>
    </location>
</feature>
<proteinExistence type="predicted"/>
<protein>
    <recommendedName>
        <fullName evidence="1">TiaS-like TCKD domain-containing protein</fullName>
    </recommendedName>
</protein>
<accession>A0AAP2RDN0</accession>
<dbReference type="Gene3D" id="3.30.70.2200">
    <property type="match status" value="1"/>
</dbReference>
<dbReference type="EMBL" id="PGCK01000010">
    <property type="protein sequence ID" value="MCD1295696.1"/>
    <property type="molecule type" value="Genomic_DNA"/>
</dbReference>
<evidence type="ECO:0000259" key="1">
    <source>
        <dbReference type="Pfam" id="PF22641"/>
    </source>
</evidence>
<dbReference type="InterPro" id="IPR053870">
    <property type="entry name" value="TiaS-like_TCKD"/>
</dbReference>
<dbReference type="Pfam" id="PF22641">
    <property type="entry name" value="TiaS_TCKD"/>
    <property type="match status" value="1"/>
</dbReference>
<name>A0AAP2RDN0_9EURY</name>
<dbReference type="Proteomes" id="UP001320159">
    <property type="component" value="Unassembled WGS sequence"/>
</dbReference>
<keyword evidence="3" id="KW-1185">Reference proteome</keyword>
<dbReference type="PANTHER" id="PTHR40705">
    <property type="entry name" value="TRNA(ILE2) 2-AGMATINYLCYTIDINE SYNTHETASE TIAS"/>
    <property type="match status" value="1"/>
</dbReference>
<dbReference type="InterPro" id="IPR017674">
    <property type="entry name" value="Methan_mark_11"/>
</dbReference>
<evidence type="ECO:0000313" key="2">
    <source>
        <dbReference type="EMBL" id="MCD1295696.1"/>
    </source>
</evidence>
<evidence type="ECO:0000313" key="3">
    <source>
        <dbReference type="Proteomes" id="UP001320159"/>
    </source>
</evidence>
<organism evidence="2 3">
    <name type="scientific">Methanooceanicella nereidis</name>
    <dbReference type="NCBI Taxonomy" id="2052831"/>
    <lineage>
        <taxon>Archaea</taxon>
        <taxon>Methanobacteriati</taxon>
        <taxon>Methanobacteriota</taxon>
        <taxon>Stenosarchaea group</taxon>
        <taxon>Methanomicrobia</taxon>
        <taxon>Methanocellales</taxon>
        <taxon>Methanocellaceae</taxon>
        <taxon>Methanooceanicella</taxon>
    </lineage>
</organism>
<gene>
    <name evidence="2" type="ORF">CUJ83_11875</name>
</gene>
<dbReference type="AlphaFoldDB" id="A0AAP2RDN0"/>